<keyword evidence="2" id="KW-1185">Reference proteome</keyword>
<reference evidence="2" key="1">
    <citation type="journal article" date="2021" name="G3 (Bethesda)">
        <title>Chromosome assembled and annotated genome sequence of Aspergillus flavus NRRL 3357.</title>
        <authorList>
            <person name="Skerker J.M."/>
            <person name="Pianalto K.M."/>
            <person name="Mondo S.J."/>
            <person name="Yang K."/>
            <person name="Arkin A.P."/>
            <person name="Keller N.P."/>
            <person name="Grigoriev I.V."/>
            <person name="Louise Glass N.L."/>
        </authorList>
    </citation>
    <scope>NUCLEOTIDE SEQUENCE [LARGE SCALE GENOMIC DNA]</scope>
    <source>
        <strain evidence="2">ATCC 200026 / FGSC A1120 / IAM 13836 / NRRL 3357 / JCM 12722 / SRRC 167</strain>
    </source>
</reference>
<dbReference type="EMBL" id="CP044622">
    <property type="protein sequence ID" value="QRD81701.1"/>
    <property type="molecule type" value="Genomic_DNA"/>
</dbReference>
<dbReference type="AlphaFoldDB" id="A0A7G5JUV4"/>
<proteinExistence type="predicted"/>
<name>A0A7G5JUV4_ASPFN</name>
<dbReference type="OMA" id="INSKRTW"/>
<protein>
    <submittedName>
        <fullName evidence="1">Uncharacterized protein</fullName>
    </submittedName>
</protein>
<accession>B8NP58</accession>
<organism evidence="1 2">
    <name type="scientific">Aspergillus flavus (strain ATCC 200026 / FGSC A1120 / IAM 13836 / NRRL 3357 / JCM 12722 / SRRC 167)</name>
    <dbReference type="NCBI Taxonomy" id="332952"/>
    <lineage>
        <taxon>Eukaryota</taxon>
        <taxon>Fungi</taxon>
        <taxon>Dikarya</taxon>
        <taxon>Ascomycota</taxon>
        <taxon>Pezizomycotina</taxon>
        <taxon>Eurotiomycetes</taxon>
        <taxon>Eurotiomycetidae</taxon>
        <taxon>Eurotiales</taxon>
        <taxon>Aspergillaceae</taxon>
        <taxon>Aspergillus</taxon>
        <taxon>Aspergillus subgen. Circumdati</taxon>
    </lineage>
</organism>
<evidence type="ECO:0000313" key="1">
    <source>
        <dbReference type="EMBL" id="QRD81701.1"/>
    </source>
</evidence>
<accession>A0A7G5JUV4</accession>
<gene>
    <name evidence="1" type="ORF">F9C07_9899</name>
</gene>
<sequence>MWARLIPILLLLVKPTVSRVSPYDIDDIERPDNVTGLDVKYYGNIGSYYNGTLIVRISPQRKAHKVKPLDGNACGEYEDRTFEFIWDALVGLIPTAPNAPSPNPFFLSLYAWDEGYRLPNENEPANYSEYQGTWFHTFSSDQKPIFYFGITNQTDNDRSYYFDGHMSTEFMRQLDIPFNASGICTPTSSKEDLLFKGTYMVPDSEAHLEWMRDLSVPTIRGYFNLGRAYISISGYLRAISEETELVGKAEVVFQGQIDNARSDQLLLGKKRPEWNATLGFSVPAGGDVASVAISTKSWKTELQGLVLLLGLALLP</sequence>
<dbReference type="Proteomes" id="UP000596276">
    <property type="component" value="Chromosome 2"/>
</dbReference>
<evidence type="ECO:0000313" key="2">
    <source>
        <dbReference type="Proteomes" id="UP000596276"/>
    </source>
</evidence>
<dbReference type="VEuPathDB" id="FungiDB:AFLA_012662"/>
<dbReference type="VEuPathDB" id="FungiDB:F9C07_9899"/>